<accession>A0A6J4LR08</accession>
<dbReference type="AlphaFoldDB" id="A0A6J4LR08"/>
<evidence type="ECO:0000313" key="1">
    <source>
        <dbReference type="EMBL" id="CAA9338604.1"/>
    </source>
</evidence>
<sequence length="38" mass="4172">MRALFYHNSAEWTGSARIFAAAARTLAARGHQVTYACT</sequence>
<name>A0A6J4LR08_9BACT</name>
<proteinExistence type="predicted"/>
<dbReference type="EMBL" id="CADCTX010000666">
    <property type="protein sequence ID" value="CAA9338604.1"/>
    <property type="molecule type" value="Genomic_DNA"/>
</dbReference>
<gene>
    <name evidence="1" type="ORF">AVDCRST_MAG40-2288</name>
</gene>
<reference evidence="1" key="1">
    <citation type="submission" date="2020-02" db="EMBL/GenBank/DDBJ databases">
        <authorList>
            <person name="Meier V. D."/>
        </authorList>
    </citation>
    <scope>NUCLEOTIDE SEQUENCE</scope>
    <source>
        <strain evidence="1">AVDCRST_MAG40</strain>
    </source>
</reference>
<protein>
    <recommendedName>
        <fullName evidence="2">Glycosyltransferase subfamily 4-like N-terminal domain-containing protein</fullName>
    </recommendedName>
</protein>
<evidence type="ECO:0008006" key="2">
    <source>
        <dbReference type="Google" id="ProtNLM"/>
    </source>
</evidence>
<feature type="non-terminal residue" evidence="1">
    <location>
        <position position="38"/>
    </location>
</feature>
<organism evidence="1">
    <name type="scientific">uncultured Gemmatimonadaceae bacterium</name>
    <dbReference type="NCBI Taxonomy" id="246130"/>
    <lineage>
        <taxon>Bacteria</taxon>
        <taxon>Pseudomonadati</taxon>
        <taxon>Gemmatimonadota</taxon>
        <taxon>Gemmatimonadia</taxon>
        <taxon>Gemmatimonadales</taxon>
        <taxon>Gemmatimonadaceae</taxon>
        <taxon>environmental samples</taxon>
    </lineage>
</organism>